<dbReference type="Proteomes" id="UP000002640">
    <property type="component" value="Unassembled WGS sequence"/>
</dbReference>
<keyword evidence="3" id="KW-1185">Reference proteome</keyword>
<dbReference type="RefSeq" id="XP_009522160.1">
    <property type="nucleotide sequence ID" value="XM_009523865.1"/>
</dbReference>
<reference evidence="2 3" key="1">
    <citation type="journal article" date="2006" name="Science">
        <title>Phytophthora genome sequences uncover evolutionary origins and mechanisms of pathogenesis.</title>
        <authorList>
            <person name="Tyler B.M."/>
            <person name="Tripathy S."/>
            <person name="Zhang X."/>
            <person name="Dehal P."/>
            <person name="Jiang R.H."/>
            <person name="Aerts A."/>
            <person name="Arredondo F.D."/>
            <person name="Baxter L."/>
            <person name="Bensasson D."/>
            <person name="Beynon J.L."/>
            <person name="Chapman J."/>
            <person name="Damasceno C.M."/>
            <person name="Dorrance A.E."/>
            <person name="Dou D."/>
            <person name="Dickerman A.W."/>
            <person name="Dubchak I.L."/>
            <person name="Garbelotto M."/>
            <person name="Gijzen M."/>
            <person name="Gordon S.G."/>
            <person name="Govers F."/>
            <person name="Grunwald N.J."/>
            <person name="Huang W."/>
            <person name="Ivors K.L."/>
            <person name="Jones R.W."/>
            <person name="Kamoun S."/>
            <person name="Krampis K."/>
            <person name="Lamour K.H."/>
            <person name="Lee M.K."/>
            <person name="McDonald W.H."/>
            <person name="Medina M."/>
            <person name="Meijer H.J."/>
            <person name="Nordberg E.K."/>
            <person name="Maclean D.J."/>
            <person name="Ospina-Giraldo M.D."/>
            <person name="Morris P.F."/>
            <person name="Phuntumart V."/>
            <person name="Putnam N.H."/>
            <person name="Rash S."/>
            <person name="Rose J.K."/>
            <person name="Sakihama Y."/>
            <person name="Salamov A.A."/>
            <person name="Savidor A."/>
            <person name="Scheuring C.F."/>
            <person name="Smith B.M."/>
            <person name="Sobral B.W."/>
            <person name="Terry A."/>
            <person name="Torto-Alalibo T.A."/>
            <person name="Win J."/>
            <person name="Xu Z."/>
            <person name="Zhang H."/>
            <person name="Grigoriev I.V."/>
            <person name="Rokhsar D.S."/>
            <person name="Boore J.L."/>
        </authorList>
    </citation>
    <scope>NUCLEOTIDE SEQUENCE [LARGE SCALE GENOMIC DNA]</scope>
    <source>
        <strain evidence="2 3">P6497</strain>
    </source>
</reference>
<gene>
    <name evidence="2" type="ORF">PHYSODRAFT_253387</name>
</gene>
<feature type="region of interest" description="Disordered" evidence="1">
    <location>
        <begin position="113"/>
        <end position="137"/>
    </location>
</feature>
<feature type="compositionally biased region" description="Acidic residues" evidence="1">
    <location>
        <begin position="113"/>
        <end position="125"/>
    </location>
</feature>
<dbReference type="AlphaFoldDB" id="G4Z4Z7"/>
<dbReference type="EMBL" id="JH159153">
    <property type="protein sequence ID" value="EGZ19443.1"/>
    <property type="molecule type" value="Genomic_DNA"/>
</dbReference>
<protein>
    <submittedName>
        <fullName evidence="2">Uncharacterized protein</fullName>
    </submittedName>
</protein>
<dbReference type="KEGG" id="psoj:PHYSODRAFT_253387"/>
<organism evidence="2 3">
    <name type="scientific">Phytophthora sojae (strain P6497)</name>
    <name type="common">Soybean stem and root rot agent</name>
    <name type="synonym">Phytophthora megasperma f. sp. glycines</name>
    <dbReference type="NCBI Taxonomy" id="1094619"/>
    <lineage>
        <taxon>Eukaryota</taxon>
        <taxon>Sar</taxon>
        <taxon>Stramenopiles</taxon>
        <taxon>Oomycota</taxon>
        <taxon>Peronosporomycetes</taxon>
        <taxon>Peronosporales</taxon>
        <taxon>Peronosporaceae</taxon>
        <taxon>Phytophthora</taxon>
    </lineage>
</organism>
<accession>G4Z4Z7</accession>
<proteinExistence type="predicted"/>
<evidence type="ECO:0000313" key="2">
    <source>
        <dbReference type="EMBL" id="EGZ19443.1"/>
    </source>
</evidence>
<sequence length="175" mass="19094">MRPALRFGAHAFSEEIFRELVRLDHAGDPELTDAVSSTGGQVDAGQASLMITGQVAEGQVSMVAEGQVSSMSLVRVGDIELLDAQGQPQDEVLDDLLAENEFVIEEDELEEKTEEIQYDEPEEEIGPVGEGADEFGHFLPPNFADRAMTFASRRAYEQVAQVLDLVAAERPEQAS</sequence>
<dbReference type="InParanoid" id="G4Z4Z7"/>
<evidence type="ECO:0000313" key="3">
    <source>
        <dbReference type="Proteomes" id="UP000002640"/>
    </source>
</evidence>
<evidence type="ECO:0000256" key="1">
    <source>
        <dbReference type="SAM" id="MobiDB-lite"/>
    </source>
</evidence>
<dbReference type="GeneID" id="20638373"/>
<name>G4Z4Z7_PHYSP</name>